<evidence type="ECO:0000256" key="1">
    <source>
        <dbReference type="ARBA" id="ARBA00004173"/>
    </source>
</evidence>
<keyword evidence="3" id="KW-1185">Reference proteome</keyword>
<evidence type="ECO:0000313" key="2">
    <source>
        <dbReference type="Ensembl" id="ENSHCOP00000003029.1"/>
    </source>
</evidence>
<dbReference type="Ensembl" id="ENSHCOT00000009428.1">
    <property type="protein sequence ID" value="ENSHCOP00000003029.1"/>
    <property type="gene ID" value="ENSHCOG00000004277.1"/>
</dbReference>
<evidence type="ECO:0008006" key="4">
    <source>
        <dbReference type="Google" id="ProtNLM"/>
    </source>
</evidence>
<accession>A0A3Q3D580</accession>
<organism evidence="2 3">
    <name type="scientific">Hippocampus comes</name>
    <name type="common">Tiger tail seahorse</name>
    <dbReference type="NCBI Taxonomy" id="109280"/>
    <lineage>
        <taxon>Eukaryota</taxon>
        <taxon>Metazoa</taxon>
        <taxon>Chordata</taxon>
        <taxon>Craniata</taxon>
        <taxon>Vertebrata</taxon>
        <taxon>Euteleostomi</taxon>
        <taxon>Actinopterygii</taxon>
        <taxon>Neopterygii</taxon>
        <taxon>Teleostei</taxon>
        <taxon>Neoteleostei</taxon>
        <taxon>Acanthomorphata</taxon>
        <taxon>Syngnathiaria</taxon>
        <taxon>Syngnathiformes</taxon>
        <taxon>Syngnathoidei</taxon>
        <taxon>Syngnathidae</taxon>
        <taxon>Hippocampus</taxon>
    </lineage>
</organism>
<comment type="subcellular location">
    <subcellularLocation>
        <location evidence="1">Mitochondrion</location>
    </subcellularLocation>
</comment>
<evidence type="ECO:0000313" key="3">
    <source>
        <dbReference type="Proteomes" id="UP000264820"/>
    </source>
</evidence>
<dbReference type="Proteomes" id="UP000264820">
    <property type="component" value="Unplaced"/>
</dbReference>
<dbReference type="GO" id="GO:0005739">
    <property type="term" value="C:mitochondrion"/>
    <property type="evidence" value="ECO:0007669"/>
    <property type="project" value="UniProtKB-SubCell"/>
</dbReference>
<dbReference type="STRING" id="109280.ENSHCOP00000003029"/>
<dbReference type="PANTHER" id="PTHR21393:SF0">
    <property type="entry name" value="SMALL RIBOSOMAL SUBUNIT PROTEIN MS27"/>
    <property type="match status" value="1"/>
</dbReference>
<sequence length="103" mass="11451">MAASVLRCCMNAAVKVKRVSPSVSARRWLLSAAYSDSTLWEAREKDPQNLALLASNMDGLYERNLPVSSLTVSQFVDNISCREEVDQAEYYLYKSVQSVAANV</sequence>
<dbReference type="PANTHER" id="PTHR21393">
    <property type="entry name" value="MITOCHONDRIAL 28S RIBOSOMAL PROTEIN S27"/>
    <property type="match status" value="1"/>
</dbReference>
<dbReference type="InterPro" id="IPR034913">
    <property type="entry name" value="mS27/PTCD2"/>
</dbReference>
<dbReference type="OMA" id="EQAEYYI"/>
<dbReference type="AlphaFoldDB" id="A0A3Q3D580"/>
<name>A0A3Q3D580_HIPCM</name>
<reference evidence="2" key="1">
    <citation type="submission" date="2025-05" db="UniProtKB">
        <authorList>
            <consortium name="Ensembl"/>
        </authorList>
    </citation>
    <scope>IDENTIFICATION</scope>
</reference>
<proteinExistence type="predicted"/>
<dbReference type="Pfam" id="PF10037">
    <property type="entry name" value="MRP-S27"/>
    <property type="match status" value="1"/>
</dbReference>
<dbReference type="InterPro" id="IPR019266">
    <property type="entry name" value="Ribosomal_mS27"/>
</dbReference>
<protein>
    <recommendedName>
        <fullName evidence="4">Mitochondrial ribosomal protein S27</fullName>
    </recommendedName>
</protein>
<dbReference type="Ensembl" id="ENSHCOT00000009432.1">
    <property type="protein sequence ID" value="ENSHCOP00000003025.1"/>
    <property type="gene ID" value="ENSHCOG00000004277.1"/>
</dbReference>